<reference evidence="1" key="1">
    <citation type="submission" date="2015-06" db="EMBL/GenBank/DDBJ databases">
        <authorList>
            <person name="Joergensen T."/>
        </authorList>
    </citation>
    <scope>NUCLEOTIDE SEQUENCE</scope>
    <source>
        <strain evidence="1">RGRH0552</strain>
    </source>
</reference>
<reference evidence="1" key="2">
    <citation type="submission" date="2015-07" db="EMBL/GenBank/DDBJ databases">
        <title>Plasmids, circular viruses and viroids from rat gut.</title>
        <authorList>
            <person name="Jorgensen T.J."/>
            <person name="Hansen M.A."/>
            <person name="Xu Z."/>
            <person name="Tabak M.A."/>
            <person name="Sorensen S.J."/>
            <person name="Hansen L.H."/>
        </authorList>
    </citation>
    <scope>NUCLEOTIDE SEQUENCE</scope>
    <source>
        <strain evidence="1">RGRH0552</strain>
    </source>
</reference>
<evidence type="ECO:0000313" key="1">
    <source>
        <dbReference type="EMBL" id="CRY95223.1"/>
    </source>
</evidence>
<dbReference type="EMBL" id="LN853185">
    <property type="protein sequence ID" value="CRY95223.1"/>
    <property type="molecule type" value="Genomic_DNA"/>
</dbReference>
<proteinExistence type="predicted"/>
<protein>
    <submittedName>
        <fullName evidence="1">Uncharacterized protein</fullName>
    </submittedName>
</protein>
<dbReference type="AlphaFoldDB" id="A0A0H5Q038"/>
<name>A0A0H5Q038_9ZZZZ</name>
<accession>A0A0H5Q038</accession>
<sequence length="121" mass="13209">MPSYRGPRKNQDSFISLREHAPIDGLSALQVAYLGAFLEHVLEREMAIYVAPVGQGKGIRLRVFNGDDKYEDVLSLSEDWGLVLDSYAKVLGGQQEWRAKAAKVHAAAAQDAPGATARSKP</sequence>
<organism evidence="1">
    <name type="scientific">uncultured prokaryote</name>
    <dbReference type="NCBI Taxonomy" id="198431"/>
    <lineage>
        <taxon>unclassified sequences</taxon>
        <taxon>environmental samples</taxon>
    </lineage>
</organism>